<evidence type="ECO:0000259" key="1">
    <source>
        <dbReference type="Pfam" id="PF13229"/>
    </source>
</evidence>
<reference evidence="2 3" key="1">
    <citation type="submission" date="2021-03" db="EMBL/GenBank/DDBJ databases">
        <title>Sequencing the genomes of 1000 actinobacteria strains.</title>
        <authorList>
            <person name="Klenk H.-P."/>
        </authorList>
    </citation>
    <scope>NUCLEOTIDE SEQUENCE [LARGE SCALE GENOMIC DNA]</scope>
    <source>
        <strain evidence="2 3">DSM 46670</strain>
    </source>
</reference>
<proteinExistence type="predicted"/>
<dbReference type="Pfam" id="PF13229">
    <property type="entry name" value="Beta_helix"/>
    <property type="match status" value="1"/>
</dbReference>
<dbReference type="PROSITE" id="PS51318">
    <property type="entry name" value="TAT"/>
    <property type="match status" value="1"/>
</dbReference>
<dbReference type="InterPro" id="IPR006311">
    <property type="entry name" value="TAT_signal"/>
</dbReference>
<dbReference type="SUPFAM" id="SSF51126">
    <property type="entry name" value="Pectin lyase-like"/>
    <property type="match status" value="1"/>
</dbReference>
<dbReference type="InterPro" id="IPR039448">
    <property type="entry name" value="Beta_helix"/>
</dbReference>
<keyword evidence="3" id="KW-1185">Reference proteome</keyword>
<gene>
    <name evidence="2" type="ORF">JOF56_010564</name>
</gene>
<evidence type="ECO:0000313" key="2">
    <source>
        <dbReference type="EMBL" id="MBP2330179.1"/>
    </source>
</evidence>
<dbReference type="Proteomes" id="UP001519332">
    <property type="component" value="Unassembled WGS sequence"/>
</dbReference>
<dbReference type="InterPro" id="IPR012334">
    <property type="entry name" value="Pectin_lyas_fold"/>
</dbReference>
<dbReference type="EMBL" id="JAGINW010000001">
    <property type="protein sequence ID" value="MBP2330179.1"/>
    <property type="molecule type" value="Genomic_DNA"/>
</dbReference>
<dbReference type="Gene3D" id="2.160.20.10">
    <property type="entry name" value="Single-stranded right-handed beta-helix, Pectin lyase-like"/>
    <property type="match status" value="1"/>
</dbReference>
<organism evidence="2 3">
    <name type="scientific">Kibdelosporangium banguiense</name>
    <dbReference type="NCBI Taxonomy" id="1365924"/>
    <lineage>
        <taxon>Bacteria</taxon>
        <taxon>Bacillati</taxon>
        <taxon>Actinomycetota</taxon>
        <taxon>Actinomycetes</taxon>
        <taxon>Pseudonocardiales</taxon>
        <taxon>Pseudonocardiaceae</taxon>
        <taxon>Kibdelosporangium</taxon>
    </lineage>
</organism>
<feature type="domain" description="Right handed beta helix" evidence="1">
    <location>
        <begin position="145"/>
        <end position="305"/>
    </location>
</feature>
<evidence type="ECO:0000313" key="3">
    <source>
        <dbReference type="Proteomes" id="UP001519332"/>
    </source>
</evidence>
<protein>
    <recommendedName>
        <fullName evidence="1">Right handed beta helix domain-containing protein</fullName>
    </recommendedName>
</protein>
<comment type="caution">
    <text evidence="2">The sequence shown here is derived from an EMBL/GenBank/DDBJ whole genome shotgun (WGS) entry which is preliminary data.</text>
</comment>
<name>A0ABS4U0J6_9PSEU</name>
<sequence>MADLSVNRRRLLGGTAAGMAGMVGLAGVAGAEPAGMQASPMGPWTYVPPGESIKAAFDAGARAIQLGDGDYRLTETLVPPSGAVVRGLGRRTRLLATTVMNAAVAIGNGGAIEAVQISDLMIECDGKAKTGIDLNVVGTSGNYYWEPDSICRLDNLRIYQPVLDGINYRGEDTQSCVSSRVRVRDAGRYGYNVQAPDNWWIACEATTSTSTGSTAGFGVFGSNNFFQSCKAWYCRDYGFHVKGVRNKFIGCESQDTRSHGWYIEWGRNVYTGCTADSASFYDVGGTSAGADGFHVLEGDDTSMVGCQAFDRKAGGHAAQQRYGFNIPASMITNGQLVGHSGYDNVTGLLNRR</sequence>
<dbReference type="InterPro" id="IPR011050">
    <property type="entry name" value="Pectin_lyase_fold/virulence"/>
</dbReference>
<accession>A0ABS4U0J6</accession>